<evidence type="ECO:0000256" key="9">
    <source>
        <dbReference type="ARBA" id="ARBA00023136"/>
    </source>
</evidence>
<evidence type="ECO:0000256" key="6">
    <source>
        <dbReference type="ARBA" id="ARBA00023004"/>
    </source>
</evidence>
<dbReference type="SUPFAM" id="SSF56935">
    <property type="entry name" value="Porins"/>
    <property type="match status" value="1"/>
</dbReference>
<keyword evidence="6" id="KW-0408">Iron</keyword>
<dbReference type="InterPro" id="IPR039426">
    <property type="entry name" value="TonB-dep_rcpt-like"/>
</dbReference>
<name>T0II61_9SPHN</name>
<evidence type="ECO:0000256" key="10">
    <source>
        <dbReference type="ARBA" id="ARBA00023237"/>
    </source>
</evidence>
<dbReference type="Proteomes" id="UP000015531">
    <property type="component" value="Unassembled WGS sequence"/>
</dbReference>
<dbReference type="InterPro" id="IPR000531">
    <property type="entry name" value="Beta-barrel_TonB"/>
</dbReference>
<sequence>MRFALSKAALTIGVSALSIATAAAQESQPASQESTDTAASGTTEGDIIVTAQRRSQRLQDVPVAVSVVSGDALNNQNLKTLEDVGTRLPNVKITTGSLVNQINVRGVGSGQNAGFEQSVATFVDGVYRSRSLSSRAALFDIEQVEVLKGPQTTFFGANAIAGALNITTRKPKFEFGYDASALYAFEDGEYNVEAGVNIPLAPTFAIRAAGRLAGMDGYIDNNYLNEKGPRDRTQQARISAAWEPSDAFRSDLRFDYFRSRTKNIYSAVLETCPAPAPIVEGPGGSCSQYLAAGGTPRRSLGYDSVSPDTFANVNFKEVAWTNSLDVGAGSITAITAYIDQTVNAKTQPIPVPLASAVGGVEGLPIWLGERYHQFSQELRYQSDTDGPVDYMFGGYYSGGRLENYNYVGFLFLPFGAFNPLGTTNATTPVTGRPNLTQEDRTLSAFASLTWRPVEHLRINLGARYSNIRKTAVRDVQFGASPGANPATYVPFDAATQNVYAAILGADLGQFAKPRRVDDKFMPSVGIQYDVAPDVMVYATYSKGFKAGGYSAASLANAFEPETVDAYEVGLKGQFLDRRLTFNTALFRSDYKNLQESTIVISTAGTIISLVQNAASSRSQGIEMSGQYRANDWLTLNADVAYLDAKYRSYPAGACTVLGNFQSTTCTQNLSGKRRPYAPEWSGNVGVTAAVPIGDYQLRIAPSLYFSSKFFESATADPLLQQDGFAKVDLQIAFGPQDERWQIALIGKNLTDKATAGFRQQMTNSSAVYAFPDRPRSIAVQFRIKG</sequence>
<dbReference type="PANTHER" id="PTHR32552:SF81">
    <property type="entry name" value="TONB-DEPENDENT OUTER MEMBRANE RECEPTOR"/>
    <property type="match status" value="1"/>
</dbReference>
<keyword evidence="13" id="KW-0732">Signal</keyword>
<dbReference type="AlphaFoldDB" id="T0II61"/>
<evidence type="ECO:0000259" key="14">
    <source>
        <dbReference type="Pfam" id="PF00593"/>
    </source>
</evidence>
<keyword evidence="7" id="KW-0406">Ion transport</keyword>
<keyword evidence="8 12" id="KW-0798">TonB box</keyword>
<comment type="caution">
    <text evidence="16">The sequence shown here is derived from an EMBL/GenBank/DDBJ whole genome shotgun (WGS) entry which is preliminary data.</text>
</comment>
<comment type="similarity">
    <text evidence="11 12">Belongs to the TonB-dependent receptor family.</text>
</comment>
<dbReference type="GO" id="GO:0006826">
    <property type="term" value="P:iron ion transport"/>
    <property type="evidence" value="ECO:0007669"/>
    <property type="project" value="UniProtKB-KW"/>
</dbReference>
<evidence type="ECO:0000259" key="15">
    <source>
        <dbReference type="Pfam" id="PF07715"/>
    </source>
</evidence>
<dbReference type="eggNOG" id="COG4771">
    <property type="taxonomic scope" value="Bacteria"/>
</dbReference>
<evidence type="ECO:0000256" key="11">
    <source>
        <dbReference type="PROSITE-ProRule" id="PRU01360"/>
    </source>
</evidence>
<dbReference type="RefSeq" id="WP_021228197.1">
    <property type="nucleotide sequence ID" value="NZ_ATDP01000107.1"/>
</dbReference>
<evidence type="ECO:0000256" key="1">
    <source>
        <dbReference type="ARBA" id="ARBA00004571"/>
    </source>
</evidence>
<evidence type="ECO:0000256" key="3">
    <source>
        <dbReference type="ARBA" id="ARBA00022452"/>
    </source>
</evidence>
<dbReference type="Pfam" id="PF07715">
    <property type="entry name" value="Plug"/>
    <property type="match status" value="1"/>
</dbReference>
<dbReference type="PANTHER" id="PTHR32552">
    <property type="entry name" value="FERRICHROME IRON RECEPTOR-RELATED"/>
    <property type="match status" value="1"/>
</dbReference>
<dbReference type="InterPro" id="IPR036942">
    <property type="entry name" value="Beta-barrel_TonB_sf"/>
</dbReference>
<feature type="signal peptide" evidence="13">
    <location>
        <begin position="1"/>
        <end position="24"/>
    </location>
</feature>
<feature type="domain" description="TonB-dependent receptor plug" evidence="15">
    <location>
        <begin position="58"/>
        <end position="163"/>
    </location>
</feature>
<dbReference type="CDD" id="cd01347">
    <property type="entry name" value="ligand_gated_channel"/>
    <property type="match status" value="1"/>
</dbReference>
<evidence type="ECO:0000256" key="4">
    <source>
        <dbReference type="ARBA" id="ARBA00022496"/>
    </source>
</evidence>
<keyword evidence="4" id="KW-0410">Iron transport</keyword>
<dbReference type="PROSITE" id="PS52016">
    <property type="entry name" value="TONB_DEPENDENT_REC_3"/>
    <property type="match status" value="1"/>
</dbReference>
<protein>
    <recommendedName>
        <fullName evidence="18">TonB-denpendent receptor</fullName>
    </recommendedName>
</protein>
<evidence type="ECO:0000256" key="7">
    <source>
        <dbReference type="ARBA" id="ARBA00023065"/>
    </source>
</evidence>
<comment type="subcellular location">
    <subcellularLocation>
        <location evidence="1 11">Cell outer membrane</location>
        <topology evidence="1 11">Multi-pass membrane protein</topology>
    </subcellularLocation>
</comment>
<dbReference type="EMBL" id="ATDP01000107">
    <property type="protein sequence ID" value="EQB11410.1"/>
    <property type="molecule type" value="Genomic_DNA"/>
</dbReference>
<organism evidence="16 17">
    <name type="scientific">Sphingobium lactosutens DS20</name>
    <dbReference type="NCBI Taxonomy" id="1331060"/>
    <lineage>
        <taxon>Bacteria</taxon>
        <taxon>Pseudomonadati</taxon>
        <taxon>Pseudomonadota</taxon>
        <taxon>Alphaproteobacteria</taxon>
        <taxon>Sphingomonadales</taxon>
        <taxon>Sphingomonadaceae</taxon>
        <taxon>Sphingobium</taxon>
    </lineage>
</organism>
<keyword evidence="3 11" id="KW-1134">Transmembrane beta strand</keyword>
<evidence type="ECO:0000256" key="8">
    <source>
        <dbReference type="ARBA" id="ARBA00023077"/>
    </source>
</evidence>
<evidence type="ECO:0000313" key="17">
    <source>
        <dbReference type="Proteomes" id="UP000015531"/>
    </source>
</evidence>
<dbReference type="OrthoDB" id="7223550at2"/>
<evidence type="ECO:0000256" key="5">
    <source>
        <dbReference type="ARBA" id="ARBA00022692"/>
    </source>
</evidence>
<evidence type="ECO:0000256" key="2">
    <source>
        <dbReference type="ARBA" id="ARBA00022448"/>
    </source>
</evidence>
<reference evidence="16 17" key="1">
    <citation type="journal article" date="2013" name="Genome Announc.">
        <title>Draft Genome Sequence of Sphingobium lactosutens Strain DS20T, Isolated from a Hexachlorocyclohexane Dumpsite.</title>
        <authorList>
            <person name="Kumar R."/>
            <person name="Dwivedi V."/>
            <person name="Negi V."/>
            <person name="Khurana J.P."/>
            <person name="Lal R."/>
        </authorList>
    </citation>
    <scope>NUCLEOTIDE SEQUENCE [LARGE SCALE GENOMIC DNA]</scope>
    <source>
        <strain evidence="16 17">DS20</strain>
    </source>
</reference>
<evidence type="ECO:0000256" key="12">
    <source>
        <dbReference type="RuleBase" id="RU003357"/>
    </source>
</evidence>
<keyword evidence="17" id="KW-1185">Reference proteome</keyword>
<dbReference type="PATRIC" id="fig|1331060.3.peg.4593"/>
<keyword evidence="5 11" id="KW-0812">Transmembrane</keyword>
<dbReference type="Pfam" id="PF00593">
    <property type="entry name" value="TonB_dep_Rec_b-barrel"/>
    <property type="match status" value="1"/>
</dbReference>
<feature type="domain" description="TonB-dependent receptor-like beta-barrel" evidence="14">
    <location>
        <begin position="320"/>
        <end position="749"/>
    </location>
</feature>
<proteinExistence type="inferred from homology"/>
<evidence type="ECO:0000256" key="13">
    <source>
        <dbReference type="SAM" id="SignalP"/>
    </source>
</evidence>
<accession>T0II61</accession>
<feature type="chain" id="PRO_5004577237" description="TonB-denpendent receptor" evidence="13">
    <location>
        <begin position="25"/>
        <end position="785"/>
    </location>
</feature>
<dbReference type="InterPro" id="IPR012910">
    <property type="entry name" value="Plug_dom"/>
</dbReference>
<evidence type="ECO:0008006" key="18">
    <source>
        <dbReference type="Google" id="ProtNLM"/>
    </source>
</evidence>
<keyword evidence="2 11" id="KW-0813">Transport</keyword>
<keyword evidence="10 11" id="KW-0998">Cell outer membrane</keyword>
<dbReference type="Gene3D" id="2.40.170.20">
    <property type="entry name" value="TonB-dependent receptor, beta-barrel domain"/>
    <property type="match status" value="1"/>
</dbReference>
<evidence type="ECO:0000313" key="16">
    <source>
        <dbReference type="EMBL" id="EQB11410.1"/>
    </source>
</evidence>
<gene>
    <name evidence="16" type="ORF">RLDS_23695</name>
</gene>
<keyword evidence="9 11" id="KW-0472">Membrane</keyword>
<dbReference type="GO" id="GO:0009279">
    <property type="term" value="C:cell outer membrane"/>
    <property type="evidence" value="ECO:0007669"/>
    <property type="project" value="UniProtKB-SubCell"/>
</dbReference>